<dbReference type="PROSITE" id="PS50089">
    <property type="entry name" value="ZF_RING_2"/>
    <property type="match status" value="1"/>
</dbReference>
<evidence type="ECO:0000256" key="1">
    <source>
        <dbReference type="PROSITE-ProRule" id="PRU00175"/>
    </source>
</evidence>
<evidence type="ECO:0000313" key="5">
    <source>
        <dbReference type="EMBL" id="KAJ4386125.1"/>
    </source>
</evidence>
<evidence type="ECO:0000259" key="4">
    <source>
        <dbReference type="PROSITE" id="PS50966"/>
    </source>
</evidence>
<dbReference type="CDD" id="cd16494">
    <property type="entry name" value="RING-CH-C4HC3_ZSWM2"/>
    <property type="match status" value="1"/>
</dbReference>
<dbReference type="PANTHER" id="PTHR21540:SF0">
    <property type="entry name" value="PHD FAMILY PROTEIN"/>
    <property type="match status" value="1"/>
</dbReference>
<feature type="compositionally biased region" description="Low complexity" evidence="2">
    <location>
        <begin position="11"/>
        <end position="35"/>
    </location>
</feature>
<keyword evidence="1" id="KW-0479">Metal-binding</keyword>
<reference evidence="5" key="1">
    <citation type="submission" date="2022-10" db="EMBL/GenBank/DDBJ databases">
        <title>Tapping the CABI collections for fungal endophytes: first genome assemblies for Collariella, Neodidymelliopsis, Ascochyta clinopodiicola, Didymella pomorum, Didymosphaeria variabile, Neocosmospora piperis and Neocucurbitaria cava.</title>
        <authorList>
            <person name="Hill R."/>
        </authorList>
    </citation>
    <scope>NUCLEOTIDE SEQUENCE</scope>
    <source>
        <strain evidence="5">IMI 355082</strain>
    </source>
</reference>
<name>A0A9W9CSB3_9PEZI</name>
<dbReference type="PANTHER" id="PTHR21540">
    <property type="entry name" value="RING FINGER AND SWIM DOMAIN-CONTAINING PROTEIN 2"/>
    <property type="match status" value="1"/>
</dbReference>
<proteinExistence type="predicted"/>
<dbReference type="GO" id="GO:0061630">
    <property type="term" value="F:ubiquitin protein ligase activity"/>
    <property type="evidence" value="ECO:0007669"/>
    <property type="project" value="InterPro"/>
</dbReference>
<accession>A0A9W9CSB3</accession>
<dbReference type="InterPro" id="IPR013083">
    <property type="entry name" value="Znf_RING/FYVE/PHD"/>
</dbReference>
<feature type="region of interest" description="Disordered" evidence="2">
    <location>
        <begin position="1"/>
        <end position="62"/>
    </location>
</feature>
<comment type="caution">
    <text evidence="5">The sequence shown here is derived from an EMBL/GenBank/DDBJ whole genome shotgun (WGS) entry which is preliminary data.</text>
</comment>
<evidence type="ECO:0000259" key="3">
    <source>
        <dbReference type="PROSITE" id="PS50089"/>
    </source>
</evidence>
<dbReference type="GO" id="GO:0008270">
    <property type="term" value="F:zinc ion binding"/>
    <property type="evidence" value="ECO:0007669"/>
    <property type="project" value="UniProtKB-KW"/>
</dbReference>
<dbReference type="Pfam" id="PF13639">
    <property type="entry name" value="zf-RING_2"/>
    <property type="match status" value="1"/>
</dbReference>
<sequence>MGVDPQQGARTSTQAAGSQTIATASSTSCASVPSTNPRGRKRKLNKAIAGEDRQVDNDDEQLPAKLKKRKAEKDVDEEKRLRKFRAKAPSTFAAVYERATTQRFYVLSRTLCGTPSCPEMFFELTGSTGNVYNVCIARQPTCDCPHALAGNQCKHTIFILNKVLRAKDEYVYQLALLSSELRELFANAPNPAGEKDGGEKDKNRKAVDGDCPICFEEMQSGTGQEALVWCKAACGQNIHKQCFDMWATTKRQGSGLGSGKVTCPYCRSDWESDEDEVNVASIQRGAPTKEGYVNVADQLGISRRRDYSTYSRFWSGHSRRYWRR</sequence>
<keyword evidence="1" id="KW-0862">Zinc</keyword>
<dbReference type="AlphaFoldDB" id="A0A9W9CSB3"/>
<evidence type="ECO:0008006" key="7">
    <source>
        <dbReference type="Google" id="ProtNLM"/>
    </source>
</evidence>
<dbReference type="InterPro" id="IPR039903">
    <property type="entry name" value="Zswim2"/>
</dbReference>
<dbReference type="PROSITE" id="PS50966">
    <property type="entry name" value="ZF_SWIM"/>
    <property type="match status" value="1"/>
</dbReference>
<evidence type="ECO:0000256" key="2">
    <source>
        <dbReference type="SAM" id="MobiDB-lite"/>
    </source>
</evidence>
<gene>
    <name evidence="5" type="ORF">N0V93_009017</name>
</gene>
<dbReference type="SUPFAM" id="SSF57850">
    <property type="entry name" value="RING/U-box"/>
    <property type="match status" value="1"/>
</dbReference>
<protein>
    <recommendedName>
        <fullName evidence="7">Znf1</fullName>
    </recommendedName>
</protein>
<feature type="domain" description="RING-type" evidence="3">
    <location>
        <begin position="211"/>
        <end position="267"/>
    </location>
</feature>
<keyword evidence="1" id="KW-0863">Zinc-finger</keyword>
<feature type="domain" description="SWIM-type" evidence="4">
    <location>
        <begin position="132"/>
        <end position="164"/>
    </location>
</feature>
<dbReference type="InterPro" id="IPR001841">
    <property type="entry name" value="Znf_RING"/>
</dbReference>
<dbReference type="OrthoDB" id="2122982at2759"/>
<dbReference type="Gene3D" id="3.30.40.10">
    <property type="entry name" value="Zinc/RING finger domain, C3HC4 (zinc finger)"/>
    <property type="match status" value="1"/>
</dbReference>
<organism evidence="5 6">
    <name type="scientific">Gnomoniopsis smithogilvyi</name>
    <dbReference type="NCBI Taxonomy" id="1191159"/>
    <lineage>
        <taxon>Eukaryota</taxon>
        <taxon>Fungi</taxon>
        <taxon>Dikarya</taxon>
        <taxon>Ascomycota</taxon>
        <taxon>Pezizomycotina</taxon>
        <taxon>Sordariomycetes</taxon>
        <taxon>Sordariomycetidae</taxon>
        <taxon>Diaporthales</taxon>
        <taxon>Gnomoniaceae</taxon>
        <taxon>Gnomoniopsis</taxon>
    </lineage>
</organism>
<evidence type="ECO:0000313" key="6">
    <source>
        <dbReference type="Proteomes" id="UP001140453"/>
    </source>
</evidence>
<keyword evidence="6" id="KW-1185">Reference proteome</keyword>
<dbReference type="InterPro" id="IPR007527">
    <property type="entry name" value="Znf_SWIM"/>
</dbReference>
<dbReference type="EMBL" id="JAPEVB010000006">
    <property type="protein sequence ID" value="KAJ4386125.1"/>
    <property type="molecule type" value="Genomic_DNA"/>
</dbReference>
<dbReference type="Proteomes" id="UP001140453">
    <property type="component" value="Unassembled WGS sequence"/>
</dbReference>